<evidence type="ECO:0000256" key="2">
    <source>
        <dbReference type="SAM" id="SignalP"/>
    </source>
</evidence>
<keyword evidence="2" id="KW-0732">Signal</keyword>
<gene>
    <name evidence="3" type="ORF">BCR42DRAFT_486003</name>
</gene>
<organism evidence="3 4">
    <name type="scientific">Absidia repens</name>
    <dbReference type="NCBI Taxonomy" id="90262"/>
    <lineage>
        <taxon>Eukaryota</taxon>
        <taxon>Fungi</taxon>
        <taxon>Fungi incertae sedis</taxon>
        <taxon>Mucoromycota</taxon>
        <taxon>Mucoromycotina</taxon>
        <taxon>Mucoromycetes</taxon>
        <taxon>Mucorales</taxon>
        <taxon>Cunninghamellaceae</taxon>
        <taxon>Absidia</taxon>
    </lineage>
</organism>
<evidence type="ECO:0000313" key="3">
    <source>
        <dbReference type="EMBL" id="ORZ25919.1"/>
    </source>
</evidence>
<proteinExistence type="predicted"/>
<keyword evidence="4" id="KW-1185">Reference proteome</keyword>
<feature type="region of interest" description="Disordered" evidence="1">
    <location>
        <begin position="87"/>
        <end position="140"/>
    </location>
</feature>
<dbReference type="Proteomes" id="UP000193560">
    <property type="component" value="Unassembled WGS sequence"/>
</dbReference>
<sequence length="375" mass="42715">MRWRRVWCFFSLSFYSRLNIAVMPRPFDTTYGRRGGTLNENASENEDTKVLERSFKNRGLNSNSSNNNSNMKSDLLLRNKNVNQVLSQQRSDATKGKGKQHIDTPKKSIVKKQQTKSSIPQKRPISKGNSPISKRADTGLVEKSTEHEIEQGFQPEQELPYIPDDITPFDLDLFDGTMNMDVYETTAIKSSIDDDKPIDELESFPTIKRQFQQTDDAPASPTLILEDDKDHSHAEDICFSLDQPLNEDTSTQFPSEIEFCPSSEEELPFEPEVDQVDLSVFTPAVNLSAYDLSKYFDDQVEFFDDLYDDEDLVVKKPSLINEYGITLDDLSIFFGSSKASASIFADTLCDQDDDEIDYDEIPFSNHIMEELPLVN</sequence>
<protein>
    <submittedName>
        <fullName evidence="3">Uncharacterized protein</fullName>
    </submittedName>
</protein>
<name>A0A1X2J265_9FUNG</name>
<dbReference type="OrthoDB" id="2289512at2759"/>
<dbReference type="AlphaFoldDB" id="A0A1X2J265"/>
<dbReference type="EMBL" id="MCGE01000001">
    <property type="protein sequence ID" value="ORZ25919.1"/>
    <property type="molecule type" value="Genomic_DNA"/>
</dbReference>
<comment type="caution">
    <text evidence="3">The sequence shown here is derived from an EMBL/GenBank/DDBJ whole genome shotgun (WGS) entry which is preliminary data.</text>
</comment>
<accession>A0A1X2J265</accession>
<feature type="compositionally biased region" description="Basic and acidic residues" evidence="1">
    <location>
        <begin position="92"/>
        <end position="106"/>
    </location>
</feature>
<feature type="chain" id="PRO_5012575193" evidence="2">
    <location>
        <begin position="22"/>
        <end position="375"/>
    </location>
</feature>
<evidence type="ECO:0000256" key="1">
    <source>
        <dbReference type="SAM" id="MobiDB-lite"/>
    </source>
</evidence>
<reference evidence="3 4" key="1">
    <citation type="submission" date="2016-07" db="EMBL/GenBank/DDBJ databases">
        <title>Pervasive Adenine N6-methylation of Active Genes in Fungi.</title>
        <authorList>
            <consortium name="DOE Joint Genome Institute"/>
            <person name="Mondo S.J."/>
            <person name="Dannebaum R.O."/>
            <person name="Kuo R.C."/>
            <person name="Labutti K."/>
            <person name="Haridas S."/>
            <person name="Kuo A."/>
            <person name="Salamov A."/>
            <person name="Ahrendt S.R."/>
            <person name="Lipzen A."/>
            <person name="Sullivan W."/>
            <person name="Andreopoulos W.B."/>
            <person name="Clum A."/>
            <person name="Lindquist E."/>
            <person name="Daum C."/>
            <person name="Ramamoorthy G.K."/>
            <person name="Gryganskyi A."/>
            <person name="Culley D."/>
            <person name="Magnuson J.K."/>
            <person name="James T.Y."/>
            <person name="O'Malley M.A."/>
            <person name="Stajich J.E."/>
            <person name="Spatafora J.W."/>
            <person name="Visel A."/>
            <person name="Grigoriev I.V."/>
        </authorList>
    </citation>
    <scope>NUCLEOTIDE SEQUENCE [LARGE SCALE GENOMIC DNA]</scope>
    <source>
        <strain evidence="3 4">NRRL 1336</strain>
    </source>
</reference>
<feature type="signal peptide" evidence="2">
    <location>
        <begin position="1"/>
        <end position="21"/>
    </location>
</feature>
<evidence type="ECO:0000313" key="4">
    <source>
        <dbReference type="Proteomes" id="UP000193560"/>
    </source>
</evidence>